<dbReference type="GO" id="GO:0030509">
    <property type="term" value="P:BMP signaling pathway"/>
    <property type="evidence" value="ECO:0007669"/>
    <property type="project" value="TreeGrafter"/>
</dbReference>
<comment type="similarity">
    <text evidence="2">Belongs to the protein kinase superfamily. TKL Ser/Thr protein kinase family. TGFB receptor subfamily.</text>
</comment>
<comment type="subcellular location">
    <subcellularLocation>
        <location evidence="1">Membrane</location>
        <topology evidence="1">Single-pass type I membrane protein</topology>
    </subcellularLocation>
</comment>
<dbReference type="InterPro" id="IPR000333">
    <property type="entry name" value="TGFB_receptor"/>
</dbReference>
<feature type="non-terminal residue" evidence="16">
    <location>
        <position position="1"/>
    </location>
</feature>
<feature type="region of interest" description="Disordered" evidence="14">
    <location>
        <begin position="176"/>
        <end position="207"/>
    </location>
</feature>
<evidence type="ECO:0000256" key="12">
    <source>
        <dbReference type="ARBA" id="ARBA00023136"/>
    </source>
</evidence>
<dbReference type="SUPFAM" id="SSF56112">
    <property type="entry name" value="Protein kinase-like (PK-like)"/>
    <property type="match status" value="1"/>
</dbReference>
<evidence type="ECO:0000256" key="8">
    <source>
        <dbReference type="ARBA" id="ARBA00022741"/>
    </source>
</evidence>
<feature type="domain" description="Protein kinase" evidence="15">
    <location>
        <begin position="1"/>
        <end position="162"/>
    </location>
</feature>
<evidence type="ECO:0000256" key="3">
    <source>
        <dbReference type="ARBA" id="ARBA00012401"/>
    </source>
</evidence>
<evidence type="ECO:0000313" key="16">
    <source>
        <dbReference type="EMBL" id="QQP55669.1"/>
    </source>
</evidence>
<organism evidence="16 17">
    <name type="scientific">Caligus rogercresseyi</name>
    <name type="common">Sea louse</name>
    <dbReference type="NCBI Taxonomy" id="217165"/>
    <lineage>
        <taxon>Eukaryota</taxon>
        <taxon>Metazoa</taxon>
        <taxon>Ecdysozoa</taxon>
        <taxon>Arthropoda</taxon>
        <taxon>Crustacea</taxon>
        <taxon>Multicrustacea</taxon>
        <taxon>Hexanauplia</taxon>
        <taxon>Copepoda</taxon>
        <taxon>Siphonostomatoida</taxon>
        <taxon>Caligidae</taxon>
        <taxon>Caligus</taxon>
    </lineage>
</organism>
<dbReference type="GO" id="GO:0005524">
    <property type="term" value="F:ATP binding"/>
    <property type="evidence" value="ECO:0007669"/>
    <property type="project" value="UniProtKB-KW"/>
</dbReference>
<keyword evidence="4" id="KW-0723">Serine/threonine-protein kinase</keyword>
<evidence type="ECO:0000259" key="15">
    <source>
        <dbReference type="PROSITE" id="PS50011"/>
    </source>
</evidence>
<keyword evidence="9 16" id="KW-0418">Kinase</keyword>
<gene>
    <name evidence="16" type="ORF">FKW44_000086</name>
</gene>
<keyword evidence="6" id="KW-0812">Transmembrane</keyword>
<keyword evidence="13 16" id="KW-0675">Receptor</keyword>
<dbReference type="OrthoDB" id="6377539at2759"/>
<evidence type="ECO:0000256" key="9">
    <source>
        <dbReference type="ARBA" id="ARBA00022777"/>
    </source>
</evidence>
<evidence type="ECO:0000256" key="6">
    <source>
        <dbReference type="ARBA" id="ARBA00022692"/>
    </source>
</evidence>
<keyword evidence="17" id="KW-1185">Reference proteome</keyword>
<evidence type="ECO:0000256" key="11">
    <source>
        <dbReference type="ARBA" id="ARBA00022989"/>
    </source>
</evidence>
<keyword evidence="11" id="KW-1133">Transmembrane helix</keyword>
<keyword evidence="7" id="KW-0732">Signal</keyword>
<evidence type="ECO:0000256" key="1">
    <source>
        <dbReference type="ARBA" id="ARBA00004479"/>
    </source>
</evidence>
<evidence type="ECO:0000256" key="10">
    <source>
        <dbReference type="ARBA" id="ARBA00022840"/>
    </source>
</evidence>
<keyword evidence="10" id="KW-0067">ATP-binding</keyword>
<keyword evidence="12" id="KW-0472">Membrane</keyword>
<dbReference type="Gene3D" id="1.10.510.10">
    <property type="entry name" value="Transferase(Phosphotransferase) domain 1"/>
    <property type="match status" value="1"/>
</dbReference>
<evidence type="ECO:0000256" key="13">
    <source>
        <dbReference type="ARBA" id="ARBA00023170"/>
    </source>
</evidence>
<dbReference type="InterPro" id="IPR011009">
    <property type="entry name" value="Kinase-like_dom_sf"/>
</dbReference>
<dbReference type="GO" id="GO:0043235">
    <property type="term" value="C:receptor complex"/>
    <property type="evidence" value="ECO:0007669"/>
    <property type="project" value="TreeGrafter"/>
</dbReference>
<evidence type="ECO:0000256" key="4">
    <source>
        <dbReference type="ARBA" id="ARBA00022527"/>
    </source>
</evidence>
<dbReference type="InterPro" id="IPR000719">
    <property type="entry name" value="Prot_kinase_dom"/>
</dbReference>
<keyword evidence="8" id="KW-0547">Nucleotide-binding</keyword>
<dbReference type="PANTHER" id="PTHR23255:SF100">
    <property type="entry name" value="RECEPTOR PROTEIN SERINE_THREONINE KINASE"/>
    <property type="match status" value="1"/>
</dbReference>
<evidence type="ECO:0000256" key="5">
    <source>
        <dbReference type="ARBA" id="ARBA00022679"/>
    </source>
</evidence>
<accession>A0A7T8QUL8</accession>
<protein>
    <recommendedName>
        <fullName evidence="3">receptor protein serine/threonine kinase</fullName>
        <ecNumber evidence="3">2.7.11.30</ecNumber>
    </recommendedName>
</protein>
<dbReference type="GO" id="GO:0005886">
    <property type="term" value="C:plasma membrane"/>
    <property type="evidence" value="ECO:0007669"/>
    <property type="project" value="TreeGrafter"/>
</dbReference>
<dbReference type="GO" id="GO:0005024">
    <property type="term" value="F:transforming growth factor beta receptor activity"/>
    <property type="evidence" value="ECO:0007669"/>
    <property type="project" value="TreeGrafter"/>
</dbReference>
<name>A0A7T8QUL8_CALRO</name>
<dbReference type="EMBL" id="CP045890">
    <property type="protein sequence ID" value="QQP55669.1"/>
    <property type="molecule type" value="Genomic_DNA"/>
</dbReference>
<evidence type="ECO:0000256" key="2">
    <source>
        <dbReference type="ARBA" id="ARBA00009605"/>
    </source>
</evidence>
<evidence type="ECO:0000256" key="7">
    <source>
        <dbReference type="ARBA" id="ARBA00022729"/>
    </source>
</evidence>
<proteinExistence type="inferred from homology"/>
<keyword evidence="5" id="KW-0808">Transferase</keyword>
<reference evidence="17" key="1">
    <citation type="submission" date="2021-01" db="EMBL/GenBank/DDBJ databases">
        <title>Caligus Genome Assembly.</title>
        <authorList>
            <person name="Gallardo-Escarate C."/>
        </authorList>
    </citation>
    <scope>NUCLEOTIDE SEQUENCE [LARGE SCALE GENOMIC DNA]</scope>
</reference>
<dbReference type="PROSITE" id="PS50011">
    <property type="entry name" value="PROTEIN_KINASE_DOM"/>
    <property type="match status" value="1"/>
</dbReference>
<evidence type="ECO:0000256" key="14">
    <source>
        <dbReference type="SAM" id="MobiDB-lite"/>
    </source>
</evidence>
<dbReference type="EC" id="2.7.11.30" evidence="3"/>
<evidence type="ECO:0000313" key="17">
    <source>
        <dbReference type="Proteomes" id="UP000595437"/>
    </source>
</evidence>
<dbReference type="PANTHER" id="PTHR23255">
    <property type="entry name" value="TRANSFORMING GROWTH FACTOR-BETA RECEPTOR TYPE I AND II"/>
    <property type="match status" value="1"/>
</dbReference>
<dbReference type="Proteomes" id="UP000595437">
    <property type="component" value="Chromosome 1"/>
</dbReference>
<dbReference type="AlphaFoldDB" id="A0A7T8QUL8"/>
<sequence>ESVLVRCDGSLCIGDFSRAVRVSGCSVLLGEGLSFSPRDPRYLPPEALEGTLNFREAESSLKQGDVYSLGLLFWCLGRRCEELYQGSAVPEFQEPFESELRCPPSPEALRVLVSVRRSRPLFPSVWKDSNPAVQLLRETIEDSWDQDGEARLTASCVRERILELDSLWERYKKHKRNELSPGNNSGANGMDSHCAVNNALPRNNGNQPILIKNDTVFHSNGKGNPISRHAA</sequence>